<dbReference type="GO" id="GO:1990904">
    <property type="term" value="C:ribonucleoprotein complex"/>
    <property type="evidence" value="ECO:0007669"/>
    <property type="project" value="UniProtKB-KW"/>
</dbReference>
<comment type="similarity">
    <text evidence="1">Belongs to the universal ribosomal protein uL10 family.</text>
</comment>
<dbReference type="GO" id="GO:0005840">
    <property type="term" value="C:ribosome"/>
    <property type="evidence" value="ECO:0007669"/>
    <property type="project" value="UniProtKB-KW"/>
</dbReference>
<sequence>MLSTDKKNQLDKVTNFLKKTPSFSLLKFEKTTHGALETLRKQLKKSDAKLMVVKNTILQKAINKLASSKDTSYLKEVQKKTKTLRENTAVLGFGQDWSAGMNVFYSFLKADKTVGFKVGCLDKKMYEETDLIRIAQLPGRGELIGKMLGGMQSPTTHFIHALKFNMQKLVYVLNAKAKQTN</sequence>
<name>A0A1F7L0S2_9BACT</name>
<dbReference type="PANTHER" id="PTHR11560">
    <property type="entry name" value="39S RIBOSOMAL PROTEIN L10, MITOCHONDRIAL"/>
    <property type="match status" value="1"/>
</dbReference>
<dbReference type="Proteomes" id="UP000177050">
    <property type="component" value="Unassembled WGS sequence"/>
</dbReference>
<accession>A0A1F7L0S2</accession>
<keyword evidence="2 6" id="KW-0689">Ribosomal protein</keyword>
<dbReference type="NCBIfam" id="NF000955">
    <property type="entry name" value="PRK00099.1-1"/>
    <property type="match status" value="1"/>
</dbReference>
<dbReference type="Gene3D" id="6.10.250.290">
    <property type="match status" value="1"/>
</dbReference>
<evidence type="ECO:0000256" key="5">
    <source>
        <dbReference type="ARBA" id="ARBA00035502"/>
    </source>
</evidence>
<evidence type="ECO:0000256" key="3">
    <source>
        <dbReference type="ARBA" id="ARBA00023274"/>
    </source>
</evidence>
<comment type="caution">
    <text evidence="6">The sequence shown here is derived from an EMBL/GenBank/DDBJ whole genome shotgun (WGS) entry which is preliminary data.</text>
</comment>
<evidence type="ECO:0000256" key="4">
    <source>
        <dbReference type="ARBA" id="ARBA00035202"/>
    </source>
</evidence>
<proteinExistence type="inferred from homology"/>
<reference evidence="6 7" key="1">
    <citation type="journal article" date="2016" name="Nat. Commun.">
        <title>Thousands of microbial genomes shed light on interconnected biogeochemical processes in an aquifer system.</title>
        <authorList>
            <person name="Anantharaman K."/>
            <person name="Brown C.T."/>
            <person name="Hug L.A."/>
            <person name="Sharon I."/>
            <person name="Castelle C.J."/>
            <person name="Probst A.J."/>
            <person name="Thomas B.C."/>
            <person name="Singh A."/>
            <person name="Wilkins M.J."/>
            <person name="Karaoz U."/>
            <person name="Brodie E.L."/>
            <person name="Williams K.H."/>
            <person name="Hubbard S.S."/>
            <person name="Banfield J.F."/>
        </authorList>
    </citation>
    <scope>NUCLEOTIDE SEQUENCE [LARGE SCALE GENOMIC DNA]</scope>
</reference>
<evidence type="ECO:0000256" key="1">
    <source>
        <dbReference type="ARBA" id="ARBA00008889"/>
    </source>
</evidence>
<evidence type="ECO:0000313" key="7">
    <source>
        <dbReference type="Proteomes" id="UP000177050"/>
    </source>
</evidence>
<evidence type="ECO:0000256" key="2">
    <source>
        <dbReference type="ARBA" id="ARBA00022980"/>
    </source>
</evidence>
<dbReference type="SUPFAM" id="SSF160369">
    <property type="entry name" value="Ribosomal protein L10-like"/>
    <property type="match status" value="1"/>
</dbReference>
<gene>
    <name evidence="6" type="ORF">A3K52_02895</name>
</gene>
<organism evidence="6 7">
    <name type="scientific">Candidatus Roizmanbacteria bacterium RIFOXYD1_FULL_38_12</name>
    <dbReference type="NCBI Taxonomy" id="1802093"/>
    <lineage>
        <taxon>Bacteria</taxon>
        <taxon>Candidatus Roizmaniibacteriota</taxon>
    </lineage>
</organism>
<protein>
    <recommendedName>
        <fullName evidence="4">Large ribosomal subunit protein uL10</fullName>
    </recommendedName>
    <alternativeName>
        <fullName evidence="5">50S ribosomal protein L10</fullName>
    </alternativeName>
</protein>
<evidence type="ECO:0000313" key="6">
    <source>
        <dbReference type="EMBL" id="OGK73708.1"/>
    </source>
</evidence>
<dbReference type="EMBL" id="MGBR01000001">
    <property type="protein sequence ID" value="OGK73708.1"/>
    <property type="molecule type" value="Genomic_DNA"/>
</dbReference>
<dbReference type="InterPro" id="IPR043141">
    <property type="entry name" value="Ribosomal_uL10-like_sf"/>
</dbReference>
<dbReference type="InterPro" id="IPR047865">
    <property type="entry name" value="Ribosomal_uL10_bac_type"/>
</dbReference>
<dbReference type="Pfam" id="PF00466">
    <property type="entry name" value="Ribosomal_L10"/>
    <property type="match status" value="1"/>
</dbReference>
<dbReference type="InterPro" id="IPR001790">
    <property type="entry name" value="Ribosomal_uL10"/>
</dbReference>
<keyword evidence="3" id="KW-0687">Ribonucleoprotein</keyword>
<dbReference type="Gene3D" id="3.30.70.1730">
    <property type="match status" value="1"/>
</dbReference>
<dbReference type="AlphaFoldDB" id="A0A1F7L0S2"/>